<feature type="region of interest" description="Disordered" evidence="1">
    <location>
        <begin position="190"/>
        <end position="215"/>
    </location>
</feature>
<dbReference type="SUPFAM" id="SSF55979">
    <property type="entry name" value="DNA clamp"/>
    <property type="match status" value="1"/>
</dbReference>
<keyword evidence="3" id="KW-1185">Reference proteome</keyword>
<dbReference type="EMBL" id="BRYA01000534">
    <property type="protein sequence ID" value="GMI21714.1"/>
    <property type="molecule type" value="Genomic_DNA"/>
</dbReference>
<feature type="compositionally biased region" description="Low complexity" evidence="1">
    <location>
        <begin position="134"/>
        <end position="146"/>
    </location>
</feature>
<dbReference type="Gene3D" id="3.70.10.10">
    <property type="match status" value="2"/>
</dbReference>
<dbReference type="Proteomes" id="UP001165065">
    <property type="component" value="Unassembled WGS sequence"/>
</dbReference>
<dbReference type="PANTHER" id="PTHR15237">
    <property type="entry name" value="DNA REPAIR PROTEIN RAD9"/>
    <property type="match status" value="1"/>
</dbReference>
<dbReference type="PANTHER" id="PTHR15237:SF0">
    <property type="entry name" value="CELL CYCLE CHECKPOINT CONTROL PROTEIN"/>
    <property type="match status" value="1"/>
</dbReference>
<evidence type="ECO:0000313" key="2">
    <source>
        <dbReference type="EMBL" id="GMI21714.1"/>
    </source>
</evidence>
<feature type="compositionally biased region" description="Acidic residues" evidence="1">
    <location>
        <begin position="190"/>
        <end position="205"/>
    </location>
</feature>
<feature type="compositionally biased region" description="Basic residues" evidence="1">
    <location>
        <begin position="80"/>
        <end position="93"/>
    </location>
</feature>
<dbReference type="Pfam" id="PF04139">
    <property type="entry name" value="Rad9"/>
    <property type="match status" value="1"/>
</dbReference>
<evidence type="ECO:0000313" key="3">
    <source>
        <dbReference type="Proteomes" id="UP001165065"/>
    </source>
</evidence>
<dbReference type="GO" id="GO:0030896">
    <property type="term" value="C:checkpoint clamp complex"/>
    <property type="evidence" value="ECO:0007669"/>
    <property type="project" value="InterPro"/>
</dbReference>
<dbReference type="GO" id="GO:0000076">
    <property type="term" value="P:DNA replication checkpoint signaling"/>
    <property type="evidence" value="ECO:0007669"/>
    <property type="project" value="TreeGrafter"/>
</dbReference>
<sequence length="460" mass="51833">MSFLDLVVSSKNLRLLASAISALAKVGSELLICSDKDGFYVSILSDTKSSYVTIRFRKGFFVRCNPAMNGEGGEEGRRDRERRRRRRKARKRREREQRRKRREMESQSNHSSGKKKAKKKGKKKRKHGADDILSSSDSDTANSSDFELSDDEEEDEEVFLCRVPVKNIHNIVRRPRDVNNLRITAEGLEDDFDEDDDDDDMDDDNEGRKSSGGRRGKTMQLVFEFTSPNGVKVVHKAMVAPSERTTVVAPIENSSYMRCRVIELNGLVEHIKKSQEVAMTFTEDTVKVESYNQDSTMPMGIAEAGKAHGGGMKTEATMEKEEMDSYEFRDNRDPKDEANADAPDNVNEEVRLVFSLKEVKALIEFGKGISPSSFTPYSYNQNSYSQRNNSTSWSANPEEDYLTRGENPITVFYEWGGKPVTFKVEGVPTEGEEEGEPDWDAELISATLAEEDGTGTVKGV</sequence>
<dbReference type="InterPro" id="IPR046938">
    <property type="entry name" value="DNA_clamp_sf"/>
</dbReference>
<protein>
    <submittedName>
        <fullName evidence="2">Uncharacterized protein</fullName>
    </submittedName>
</protein>
<feature type="compositionally biased region" description="Basic and acidic residues" evidence="1">
    <location>
        <begin position="326"/>
        <end position="338"/>
    </location>
</feature>
<organism evidence="2 3">
    <name type="scientific">Triparma columacea</name>
    <dbReference type="NCBI Taxonomy" id="722753"/>
    <lineage>
        <taxon>Eukaryota</taxon>
        <taxon>Sar</taxon>
        <taxon>Stramenopiles</taxon>
        <taxon>Ochrophyta</taxon>
        <taxon>Bolidophyceae</taxon>
        <taxon>Parmales</taxon>
        <taxon>Triparmaceae</taxon>
        <taxon>Triparma</taxon>
    </lineage>
</organism>
<dbReference type="OrthoDB" id="41979at2759"/>
<feature type="compositionally biased region" description="Basic and acidic residues" evidence="1">
    <location>
        <begin position="94"/>
        <end position="105"/>
    </location>
</feature>
<proteinExistence type="predicted"/>
<dbReference type="GO" id="GO:0071479">
    <property type="term" value="P:cellular response to ionizing radiation"/>
    <property type="evidence" value="ECO:0007669"/>
    <property type="project" value="TreeGrafter"/>
</dbReference>
<name>A0A9W7L268_9STRA</name>
<accession>A0A9W7L268</accession>
<dbReference type="GO" id="GO:0031573">
    <property type="term" value="P:mitotic intra-S DNA damage checkpoint signaling"/>
    <property type="evidence" value="ECO:0007669"/>
    <property type="project" value="TreeGrafter"/>
</dbReference>
<comment type="caution">
    <text evidence="2">The sequence shown here is derived from an EMBL/GenBank/DDBJ whole genome shotgun (WGS) entry which is preliminary data.</text>
</comment>
<feature type="region of interest" description="Disordered" evidence="1">
    <location>
        <begin position="67"/>
        <end position="151"/>
    </location>
</feature>
<dbReference type="AlphaFoldDB" id="A0A9W7L268"/>
<dbReference type="GO" id="GO:0006281">
    <property type="term" value="P:DNA repair"/>
    <property type="evidence" value="ECO:0007669"/>
    <property type="project" value="TreeGrafter"/>
</dbReference>
<evidence type="ECO:0000256" key="1">
    <source>
        <dbReference type="SAM" id="MobiDB-lite"/>
    </source>
</evidence>
<feature type="region of interest" description="Disordered" evidence="1">
    <location>
        <begin position="324"/>
        <end position="344"/>
    </location>
</feature>
<reference evidence="3" key="1">
    <citation type="journal article" date="2023" name="Commun. Biol.">
        <title>Genome analysis of Parmales, the sister group of diatoms, reveals the evolutionary specialization of diatoms from phago-mixotrophs to photoautotrophs.</title>
        <authorList>
            <person name="Ban H."/>
            <person name="Sato S."/>
            <person name="Yoshikawa S."/>
            <person name="Yamada K."/>
            <person name="Nakamura Y."/>
            <person name="Ichinomiya M."/>
            <person name="Sato N."/>
            <person name="Blanc-Mathieu R."/>
            <person name="Endo H."/>
            <person name="Kuwata A."/>
            <person name="Ogata H."/>
        </authorList>
    </citation>
    <scope>NUCLEOTIDE SEQUENCE [LARGE SCALE GENOMIC DNA]</scope>
</reference>
<dbReference type="InterPro" id="IPR007268">
    <property type="entry name" value="Rad9/Ddc1"/>
</dbReference>
<gene>
    <name evidence="2" type="ORF">TrCOL_g13279</name>
</gene>
<feature type="compositionally biased region" description="Basic residues" evidence="1">
    <location>
        <begin position="112"/>
        <end position="127"/>
    </location>
</feature>